<evidence type="ECO:0000313" key="1">
    <source>
        <dbReference type="EnsemblMetazoa" id="AMIN014164-PA"/>
    </source>
</evidence>
<accession>A0A182WN65</accession>
<organism evidence="1 2">
    <name type="scientific">Anopheles minimus</name>
    <dbReference type="NCBI Taxonomy" id="112268"/>
    <lineage>
        <taxon>Eukaryota</taxon>
        <taxon>Metazoa</taxon>
        <taxon>Ecdysozoa</taxon>
        <taxon>Arthropoda</taxon>
        <taxon>Hexapoda</taxon>
        <taxon>Insecta</taxon>
        <taxon>Pterygota</taxon>
        <taxon>Neoptera</taxon>
        <taxon>Endopterygota</taxon>
        <taxon>Diptera</taxon>
        <taxon>Nematocera</taxon>
        <taxon>Culicoidea</taxon>
        <taxon>Culicidae</taxon>
        <taxon>Anophelinae</taxon>
        <taxon>Anopheles</taxon>
    </lineage>
</organism>
<protein>
    <submittedName>
        <fullName evidence="1">Uncharacterized protein</fullName>
    </submittedName>
</protein>
<name>A0A182WN65_9DIPT</name>
<dbReference type="VEuPathDB" id="VectorBase:AMIN014164"/>
<dbReference type="AlphaFoldDB" id="A0A182WN65"/>
<evidence type="ECO:0000313" key="2">
    <source>
        <dbReference type="Proteomes" id="UP000075920"/>
    </source>
</evidence>
<keyword evidence="2" id="KW-1185">Reference proteome</keyword>
<proteinExistence type="predicted"/>
<reference evidence="1" key="2">
    <citation type="submission" date="2020-05" db="UniProtKB">
        <authorList>
            <consortium name="EnsemblMetazoa"/>
        </authorList>
    </citation>
    <scope>IDENTIFICATION</scope>
    <source>
        <strain evidence="1">MINIMUS1</strain>
    </source>
</reference>
<reference evidence="2" key="1">
    <citation type="submission" date="2013-03" db="EMBL/GenBank/DDBJ databases">
        <title>The Genome Sequence of Anopheles minimus MINIMUS1.</title>
        <authorList>
            <consortium name="The Broad Institute Genomics Platform"/>
            <person name="Neafsey D.E."/>
            <person name="Walton C."/>
            <person name="Walker B."/>
            <person name="Young S.K."/>
            <person name="Zeng Q."/>
            <person name="Gargeya S."/>
            <person name="Fitzgerald M."/>
            <person name="Haas B."/>
            <person name="Abouelleil A."/>
            <person name="Allen A.W."/>
            <person name="Alvarado L."/>
            <person name="Arachchi H.M."/>
            <person name="Berlin A.M."/>
            <person name="Chapman S.B."/>
            <person name="Gainer-Dewar J."/>
            <person name="Goldberg J."/>
            <person name="Griggs A."/>
            <person name="Gujja S."/>
            <person name="Hansen M."/>
            <person name="Howarth C."/>
            <person name="Imamovic A."/>
            <person name="Ireland A."/>
            <person name="Larimer J."/>
            <person name="McCowan C."/>
            <person name="Murphy C."/>
            <person name="Pearson M."/>
            <person name="Poon T.W."/>
            <person name="Priest M."/>
            <person name="Roberts A."/>
            <person name="Saif S."/>
            <person name="Shea T."/>
            <person name="Sisk P."/>
            <person name="Sykes S."/>
            <person name="Wortman J."/>
            <person name="Nusbaum C."/>
            <person name="Birren B."/>
        </authorList>
    </citation>
    <scope>NUCLEOTIDE SEQUENCE [LARGE SCALE GENOMIC DNA]</scope>
    <source>
        <strain evidence="2">MINIMUS1</strain>
    </source>
</reference>
<dbReference type="Proteomes" id="UP000075920">
    <property type="component" value="Unassembled WGS sequence"/>
</dbReference>
<sequence>MRSTVELRDERTGSRIQASLYTSRRSGKCRFCCPRDDVEKFGKPVHLNLWWLNSMNELTRIDR</sequence>
<dbReference type="EnsemblMetazoa" id="AMIN014164-RA">
    <property type="protein sequence ID" value="AMIN014164-PA"/>
    <property type="gene ID" value="AMIN014164"/>
</dbReference>